<evidence type="ECO:0000313" key="3">
    <source>
        <dbReference type="Proteomes" id="UP000280417"/>
    </source>
</evidence>
<organism evidence="2 3">
    <name type="scientific">Aerophobetes bacterium</name>
    <dbReference type="NCBI Taxonomy" id="2030807"/>
    <lineage>
        <taxon>Bacteria</taxon>
        <taxon>Candidatus Aerophobota</taxon>
    </lineage>
</organism>
<keyword evidence="1" id="KW-0732">Signal</keyword>
<sequence>MKQKVHYVVWMVAFLFVLTSNAHSYDYLRVTDSGFTTLPVSARALGMGASFVPVADDYSACYYNPAGLTLLTTHQIGSMYTDLYGMRLLGHSFISYAEPDTGMGSGAISWSHLSANLEPEEWSCDVWAYSYANYLFNKERYPLRSWGINAKYIRQITPYEDASGYSFDIGYLSRGEKISLGICIQDIFSRIDWETGHTDTLPLNVMAGISFNMDSLLISLSADSSTTDVPRNLRIGLEWKLGERIFLRGGLVKKFQQDENRIYSAGIGFKTDVGTASYLSFDYAFVTSQDFNETHYFSLSFGF</sequence>
<dbReference type="Gene3D" id="2.40.160.60">
    <property type="entry name" value="Outer membrane protein transport protein (OMPP1/FadL/TodX)"/>
    <property type="match status" value="1"/>
</dbReference>
<evidence type="ECO:0000256" key="1">
    <source>
        <dbReference type="SAM" id="SignalP"/>
    </source>
</evidence>
<comment type="caution">
    <text evidence="2">The sequence shown here is derived from an EMBL/GenBank/DDBJ whole genome shotgun (WGS) entry which is preliminary data.</text>
</comment>
<feature type="chain" id="PRO_5024952037" description="PorV/PorQ family protein" evidence="1">
    <location>
        <begin position="25"/>
        <end position="303"/>
    </location>
</feature>
<gene>
    <name evidence="2" type="ORF">DRJ04_05560</name>
</gene>
<evidence type="ECO:0008006" key="4">
    <source>
        <dbReference type="Google" id="ProtNLM"/>
    </source>
</evidence>
<evidence type="ECO:0000313" key="2">
    <source>
        <dbReference type="EMBL" id="RLE12771.1"/>
    </source>
</evidence>
<reference evidence="2 3" key="1">
    <citation type="submission" date="2018-06" db="EMBL/GenBank/DDBJ databases">
        <title>Extensive metabolic versatility and redundancy in microbially diverse, dynamic hydrothermal sediments.</title>
        <authorList>
            <person name="Dombrowski N."/>
            <person name="Teske A."/>
            <person name="Baker B.J."/>
        </authorList>
    </citation>
    <scope>NUCLEOTIDE SEQUENCE [LARGE SCALE GENOMIC DNA]</scope>
    <source>
        <strain evidence="2">B3_G15</strain>
    </source>
</reference>
<feature type="signal peptide" evidence="1">
    <location>
        <begin position="1"/>
        <end position="24"/>
    </location>
</feature>
<accession>A0A662DEN9</accession>
<dbReference type="AlphaFoldDB" id="A0A662DEN9"/>
<name>A0A662DEN9_UNCAE</name>
<protein>
    <recommendedName>
        <fullName evidence="4">PorV/PorQ family protein</fullName>
    </recommendedName>
</protein>
<dbReference type="SUPFAM" id="SSF56935">
    <property type="entry name" value="Porins"/>
    <property type="match status" value="1"/>
</dbReference>
<dbReference type="EMBL" id="QMQA01000140">
    <property type="protein sequence ID" value="RLE12771.1"/>
    <property type="molecule type" value="Genomic_DNA"/>
</dbReference>
<dbReference type="Proteomes" id="UP000280417">
    <property type="component" value="Unassembled WGS sequence"/>
</dbReference>
<proteinExistence type="predicted"/>